<evidence type="ECO:0000256" key="2">
    <source>
        <dbReference type="ARBA" id="ARBA00012259"/>
    </source>
</evidence>
<dbReference type="Proteomes" id="UP000192602">
    <property type="component" value="Unassembled WGS sequence"/>
</dbReference>
<keyword evidence="4" id="KW-0210">Decarboxylase</keyword>
<dbReference type="GO" id="GO:0008836">
    <property type="term" value="F:diaminopimelate decarboxylase activity"/>
    <property type="evidence" value="ECO:0007669"/>
    <property type="project" value="TreeGrafter"/>
</dbReference>
<gene>
    <name evidence="13" type="ORF">SAMN05660197_1838</name>
</gene>
<evidence type="ECO:0000256" key="8">
    <source>
        <dbReference type="ARBA" id="ARBA00025802"/>
    </source>
</evidence>
<keyword evidence="14" id="KW-1185">Reference proteome</keyword>
<dbReference type="InterPro" id="IPR022643">
    <property type="entry name" value="De-COase2_C"/>
</dbReference>
<feature type="domain" description="Orn/DAP/Arg decarboxylase 2 C-terminal" evidence="12">
    <location>
        <begin position="111"/>
        <end position="338"/>
    </location>
</feature>
<comment type="catalytic activity">
    <reaction evidence="9">
        <text>carboxyspermidine + H(+) = spermidine + CO2</text>
        <dbReference type="Rhea" id="RHEA:34095"/>
        <dbReference type="ChEBI" id="CHEBI:15378"/>
        <dbReference type="ChEBI" id="CHEBI:16526"/>
        <dbReference type="ChEBI" id="CHEBI:57834"/>
        <dbReference type="ChEBI" id="CHEBI:65072"/>
        <dbReference type="EC" id="4.1.1.96"/>
    </reaction>
</comment>
<dbReference type="AlphaFoldDB" id="A0A1W1WUP8"/>
<dbReference type="GO" id="GO:0008295">
    <property type="term" value="P:spermidine biosynthetic process"/>
    <property type="evidence" value="ECO:0007669"/>
    <property type="project" value="UniProtKB-KW"/>
</dbReference>
<evidence type="ECO:0000256" key="9">
    <source>
        <dbReference type="ARBA" id="ARBA00047351"/>
    </source>
</evidence>
<comment type="similarity">
    <text evidence="8">Belongs to the Orn/Lys/Arg decarboxylase class-II family. NspC subfamily.</text>
</comment>
<dbReference type="Gene3D" id="3.20.20.10">
    <property type="entry name" value="Alanine racemase"/>
    <property type="match status" value="1"/>
</dbReference>
<evidence type="ECO:0000259" key="12">
    <source>
        <dbReference type="Pfam" id="PF00278"/>
    </source>
</evidence>
<dbReference type="PANTHER" id="PTHR43727:SF1">
    <property type="entry name" value="CARBOXYNORSPERMIDINE_CARBOXYSPERMIDINE DECARBOXYLASE"/>
    <property type="match status" value="1"/>
</dbReference>
<dbReference type="EMBL" id="FWWZ01000001">
    <property type="protein sequence ID" value="SMC10007.1"/>
    <property type="molecule type" value="Genomic_DNA"/>
</dbReference>
<evidence type="ECO:0000313" key="14">
    <source>
        <dbReference type="Proteomes" id="UP000192602"/>
    </source>
</evidence>
<dbReference type="FunFam" id="3.20.20.10:FF:000012">
    <property type="entry name" value="Carboxynorspermidine/carboxyspermidine decarboxylase"/>
    <property type="match status" value="1"/>
</dbReference>
<name>A0A1W1WUP8_9BACT</name>
<dbReference type="NCBIfam" id="TIGR01047">
    <property type="entry name" value="nspC"/>
    <property type="match status" value="1"/>
</dbReference>
<keyword evidence="6" id="KW-0745">Spermidine biosynthesis</keyword>
<dbReference type="RefSeq" id="WP_231988952.1">
    <property type="nucleotide sequence ID" value="NZ_AP026671.1"/>
</dbReference>
<feature type="binding site" evidence="11">
    <location>
        <position position="246"/>
    </location>
    <ligand>
        <name>substrate</name>
    </ligand>
</feature>
<dbReference type="Gene3D" id="2.40.37.10">
    <property type="entry name" value="Lyase, Ornithine Decarboxylase, Chain A, domain 1"/>
    <property type="match status" value="1"/>
</dbReference>
<dbReference type="STRING" id="1069081.SAMN05660197_1838"/>
<protein>
    <recommendedName>
        <fullName evidence="3">Carboxynorspermidine/carboxyspermidine decarboxylase</fullName>
        <ecNumber evidence="2">4.1.1.96</ecNumber>
    </recommendedName>
</protein>
<dbReference type="PANTHER" id="PTHR43727">
    <property type="entry name" value="DIAMINOPIMELATE DECARBOXYLASE"/>
    <property type="match status" value="1"/>
</dbReference>
<dbReference type="EC" id="4.1.1.96" evidence="2"/>
<sequence>MIKNSNIEKVLDQIPTPCYVCEEALLERNLQILDDVQKRGGAKIILALKGFAMWSTFELAKKYLYGATASGLWEAKLAFEEFGKEVHTYSPAFKEDEIELIAKMSDHIIFNSINQLKRYKEIVKKTNPQISIGVRVNPEYSAAPVDLYNPCGAFSRLGIIKSEFVWDDTIEGLHFHALCEESAESLQDVLQAFEEKFGTYIPHCKWVNFGGGHHITKDDYNKELLIAIIKDFKKRYNVEVYLEPGEAVGWQTGPLVASVVDIIHNGMDIAILDTSAEAHMPDVLAMPYRPQIRYAGEPGKKKYTYRLGGNSCLAGDIIGDYSFDAPLQIGQKIIFEDMIHYTFVKNTTFNGIRLPSLAILRKNNQLDIIKRFDYCDYKHRLS</sequence>
<evidence type="ECO:0000256" key="5">
    <source>
        <dbReference type="ARBA" id="ARBA00022898"/>
    </source>
</evidence>
<dbReference type="SUPFAM" id="SSF51419">
    <property type="entry name" value="PLP-binding barrel"/>
    <property type="match status" value="1"/>
</dbReference>
<dbReference type="SUPFAM" id="SSF50621">
    <property type="entry name" value="Alanine racemase C-terminal domain-like"/>
    <property type="match status" value="1"/>
</dbReference>
<reference evidence="14" key="1">
    <citation type="submission" date="2017-04" db="EMBL/GenBank/DDBJ databases">
        <authorList>
            <person name="Varghese N."/>
            <person name="Submissions S."/>
        </authorList>
    </citation>
    <scope>NUCLEOTIDE SEQUENCE [LARGE SCALE GENOMIC DNA]</scope>
    <source>
        <strain evidence="14">DSM 16512</strain>
    </source>
</reference>
<dbReference type="InterPro" id="IPR029066">
    <property type="entry name" value="PLP-binding_barrel"/>
</dbReference>
<dbReference type="GO" id="GO:0045312">
    <property type="term" value="P:nor-spermidine biosynthetic process"/>
    <property type="evidence" value="ECO:0007669"/>
    <property type="project" value="InterPro"/>
</dbReference>
<dbReference type="InterPro" id="IPR005730">
    <property type="entry name" value="Nsp_de-COase"/>
</dbReference>
<accession>A0A1W1WUP8</accession>
<comment type="cofactor">
    <cofactor evidence="1">
        <name>pyridoxal 5'-phosphate</name>
        <dbReference type="ChEBI" id="CHEBI:597326"/>
    </cofactor>
</comment>
<comment type="catalytic activity">
    <reaction evidence="10">
        <text>carboxynorspermidine + H(+) = norspermidine + CO2</text>
        <dbReference type="Rhea" id="RHEA:34099"/>
        <dbReference type="ChEBI" id="CHEBI:15378"/>
        <dbReference type="ChEBI" id="CHEBI:16526"/>
        <dbReference type="ChEBI" id="CHEBI:57920"/>
        <dbReference type="ChEBI" id="CHEBI:65070"/>
        <dbReference type="EC" id="4.1.1.96"/>
    </reaction>
</comment>
<evidence type="ECO:0000256" key="10">
    <source>
        <dbReference type="ARBA" id="ARBA00047389"/>
    </source>
</evidence>
<evidence type="ECO:0000256" key="4">
    <source>
        <dbReference type="ARBA" id="ARBA00022793"/>
    </source>
</evidence>
<dbReference type="Pfam" id="PF00278">
    <property type="entry name" value="Orn_DAP_Arg_deC"/>
    <property type="match status" value="1"/>
</dbReference>
<keyword evidence="7" id="KW-0456">Lyase</keyword>
<evidence type="ECO:0000256" key="1">
    <source>
        <dbReference type="ARBA" id="ARBA00001933"/>
    </source>
</evidence>
<feature type="binding site" evidence="11">
    <location>
        <position position="282"/>
    </location>
    <ligand>
        <name>substrate</name>
    </ligand>
</feature>
<evidence type="ECO:0000256" key="7">
    <source>
        <dbReference type="ARBA" id="ARBA00023239"/>
    </source>
</evidence>
<evidence type="ECO:0000256" key="3">
    <source>
        <dbReference type="ARBA" id="ARBA00013633"/>
    </source>
</evidence>
<dbReference type="FunFam" id="2.40.37.10:FF:000013">
    <property type="entry name" value="Carboxynorspermidine decarboxylase"/>
    <property type="match status" value="1"/>
</dbReference>
<evidence type="ECO:0000313" key="13">
    <source>
        <dbReference type="EMBL" id="SMC10007.1"/>
    </source>
</evidence>
<evidence type="ECO:0000256" key="6">
    <source>
        <dbReference type="ARBA" id="ARBA00023066"/>
    </source>
</evidence>
<keyword evidence="5" id="KW-0663">Pyridoxal phosphate</keyword>
<evidence type="ECO:0000256" key="11">
    <source>
        <dbReference type="PIRSR" id="PIRSR038941-1"/>
    </source>
</evidence>
<dbReference type="GO" id="GO:0009089">
    <property type="term" value="P:lysine biosynthetic process via diaminopimelate"/>
    <property type="evidence" value="ECO:0007669"/>
    <property type="project" value="TreeGrafter"/>
</dbReference>
<dbReference type="InterPro" id="IPR009006">
    <property type="entry name" value="Ala_racemase/Decarboxylase_C"/>
</dbReference>
<dbReference type="CDD" id="cd06829">
    <property type="entry name" value="PLPDE_III_CANSDC"/>
    <property type="match status" value="1"/>
</dbReference>
<dbReference type="PIRSF" id="PIRSF038941">
    <property type="entry name" value="NspC"/>
    <property type="match status" value="1"/>
</dbReference>
<organism evidence="13 14">
    <name type="scientific">Nitratiruptor tergarcus DSM 16512</name>
    <dbReference type="NCBI Taxonomy" id="1069081"/>
    <lineage>
        <taxon>Bacteria</taxon>
        <taxon>Pseudomonadati</taxon>
        <taxon>Campylobacterota</taxon>
        <taxon>Epsilonproteobacteria</taxon>
        <taxon>Nautiliales</taxon>
        <taxon>Nitratiruptoraceae</taxon>
        <taxon>Nitratiruptor</taxon>
    </lineage>
</organism>
<proteinExistence type="inferred from homology"/>